<feature type="domain" description="Methyltransferase type 11" evidence="1">
    <location>
        <begin position="2"/>
        <end position="32"/>
    </location>
</feature>
<dbReference type="Proteomes" id="UP000494322">
    <property type="component" value="Unassembled WGS sequence"/>
</dbReference>
<evidence type="ECO:0000313" key="2">
    <source>
        <dbReference type="EMBL" id="CAB3976049.1"/>
    </source>
</evidence>
<dbReference type="Pfam" id="PF08241">
    <property type="entry name" value="Methyltransf_11"/>
    <property type="match status" value="1"/>
</dbReference>
<evidence type="ECO:0000259" key="1">
    <source>
        <dbReference type="Pfam" id="PF08241"/>
    </source>
</evidence>
<organism evidence="2 3">
    <name type="scientific">Burkholderia cenocepacia</name>
    <dbReference type="NCBI Taxonomy" id="95486"/>
    <lineage>
        <taxon>Bacteria</taxon>
        <taxon>Pseudomonadati</taxon>
        <taxon>Pseudomonadota</taxon>
        <taxon>Betaproteobacteria</taxon>
        <taxon>Burkholderiales</taxon>
        <taxon>Burkholderiaceae</taxon>
        <taxon>Burkholderia</taxon>
        <taxon>Burkholderia cepacia complex</taxon>
    </lineage>
</organism>
<dbReference type="EMBL" id="CABWIK020000109">
    <property type="protein sequence ID" value="CAB3976049.1"/>
    <property type="molecule type" value="Genomic_DNA"/>
</dbReference>
<proteinExistence type="predicted"/>
<name>A0A6J5JWT9_9BURK</name>
<dbReference type="Gene3D" id="3.40.50.150">
    <property type="entry name" value="Vaccinia Virus protein VP39"/>
    <property type="match status" value="1"/>
</dbReference>
<accession>A0A6J5JWT9</accession>
<sequence>MVITEDVLEHVPHPDMAFAEIRRILKPGGYHVATIPVKWHLVESEPRAIIKDGVIHHLLEPEFHLDPTRAEGILAFTDYGQDILTRYCNIIGKSEMLAAHGDLEMERAYAIYNNWIFLSQREGAAFPAAYGWTRFATRLRWG</sequence>
<dbReference type="InterPro" id="IPR013216">
    <property type="entry name" value="Methyltransf_11"/>
</dbReference>
<dbReference type="AlphaFoldDB" id="A0A6J5JWT9"/>
<evidence type="ECO:0000313" key="3">
    <source>
        <dbReference type="Proteomes" id="UP000494322"/>
    </source>
</evidence>
<reference evidence="2 3" key="1">
    <citation type="submission" date="2020-04" db="EMBL/GenBank/DDBJ databases">
        <authorList>
            <person name="Depoorter E."/>
        </authorList>
    </citation>
    <scope>NUCLEOTIDE SEQUENCE [LARGE SCALE GENOMIC DNA]</scope>
    <source>
        <strain evidence="2 3">BCC0132</strain>
    </source>
</reference>
<protein>
    <recommendedName>
        <fullName evidence="1">Methyltransferase type 11 domain-containing protein</fullName>
    </recommendedName>
</protein>
<dbReference type="GO" id="GO:0008757">
    <property type="term" value="F:S-adenosylmethionine-dependent methyltransferase activity"/>
    <property type="evidence" value="ECO:0007669"/>
    <property type="project" value="InterPro"/>
</dbReference>
<gene>
    <name evidence="2" type="ORF">BCO9919_07404</name>
</gene>
<dbReference type="InterPro" id="IPR029063">
    <property type="entry name" value="SAM-dependent_MTases_sf"/>
</dbReference>
<dbReference type="SUPFAM" id="SSF53335">
    <property type="entry name" value="S-adenosyl-L-methionine-dependent methyltransferases"/>
    <property type="match status" value="1"/>
</dbReference>